<dbReference type="PANTHER" id="PTHR30352:SF4">
    <property type="entry name" value="PYRUVATE FORMATE-LYASE 2-ACTIVATING ENZYME"/>
    <property type="match status" value="1"/>
</dbReference>
<dbReference type="Pfam" id="PF00037">
    <property type="entry name" value="Fer4"/>
    <property type="match status" value="1"/>
</dbReference>
<evidence type="ECO:0000259" key="10">
    <source>
        <dbReference type="PROSITE" id="PS51379"/>
    </source>
</evidence>
<dbReference type="InterPro" id="IPR050014">
    <property type="entry name" value="T4HPD_activ_SAM"/>
</dbReference>
<dbReference type="InterPro" id="IPR058240">
    <property type="entry name" value="rSAM_sf"/>
</dbReference>
<feature type="domain" description="Radical SAM core" evidence="11">
    <location>
        <begin position="9"/>
        <end position="289"/>
    </location>
</feature>
<evidence type="ECO:0000256" key="7">
    <source>
        <dbReference type="ARBA" id="ARBA00023004"/>
    </source>
</evidence>
<comment type="similarity">
    <text evidence="2">Belongs to the organic radical-activating enzymes family.</text>
</comment>
<keyword evidence="6" id="KW-0560">Oxidoreductase</keyword>
<dbReference type="InterPro" id="IPR034457">
    <property type="entry name" value="Organic_radical-activating"/>
</dbReference>
<dbReference type="InterPro" id="IPR040074">
    <property type="entry name" value="BssD/PflA/YjjW"/>
</dbReference>
<evidence type="ECO:0000256" key="3">
    <source>
        <dbReference type="ARBA" id="ARBA00022485"/>
    </source>
</evidence>
<dbReference type="SMART" id="SM00729">
    <property type="entry name" value="Elp3"/>
    <property type="match status" value="1"/>
</dbReference>
<keyword evidence="8" id="KW-0411">Iron-sulfur</keyword>
<dbReference type="PANTHER" id="PTHR30352">
    <property type="entry name" value="PYRUVATE FORMATE-LYASE-ACTIVATING ENZYME"/>
    <property type="match status" value="1"/>
</dbReference>
<dbReference type="SUPFAM" id="SSF54862">
    <property type="entry name" value="4Fe-4S ferredoxins"/>
    <property type="match status" value="1"/>
</dbReference>
<dbReference type="InterPro" id="IPR012839">
    <property type="entry name" value="Organic_radical_activase"/>
</dbReference>
<evidence type="ECO:0000313" key="12">
    <source>
        <dbReference type="EMBL" id="AYD41424.1"/>
    </source>
</evidence>
<dbReference type="GO" id="GO:0046872">
    <property type="term" value="F:metal ion binding"/>
    <property type="evidence" value="ECO:0007669"/>
    <property type="project" value="UniProtKB-KW"/>
</dbReference>
<dbReference type="CDD" id="cd01335">
    <property type="entry name" value="Radical_SAM"/>
    <property type="match status" value="1"/>
</dbReference>
<evidence type="ECO:0000313" key="13">
    <source>
        <dbReference type="Proteomes" id="UP000266301"/>
    </source>
</evidence>
<dbReference type="OrthoDB" id="9782387at2"/>
<keyword evidence="4" id="KW-0949">S-adenosyl-L-methionine</keyword>
<sequence>MNIQKYSIHDGPGIRTTVFLKGCPLNCWWCHNPESQKSNPEIMFFKEKCKSCGLCLKMCPQKAIEFVDGYPVTNEGKCNLCGKCTDFCTSNAREIIGKEMTVKDLMKEIIKDEAFYDESNGGVTFSGGEPLMHADYLNDILRACKNRGIHTTIDTSGYTDWSQFEKIIDNTDLFLFDIKHMDNEKHFKYMGVGNTVILENLKKLSERGSNIYIRMPIIAGVNDDDKNIDAAVDFISKLNIIHVNLLPYHKMGMDKYVRLNKKYKLSGLEKPSDEVMDKIADKFKKAGIKTKIGG</sequence>
<evidence type="ECO:0000256" key="2">
    <source>
        <dbReference type="ARBA" id="ARBA00009777"/>
    </source>
</evidence>
<gene>
    <name evidence="12" type="ORF">D4Z93_05155</name>
</gene>
<dbReference type="SFLD" id="SFLDG01066">
    <property type="entry name" value="organic_radical-activating_enz"/>
    <property type="match status" value="1"/>
</dbReference>
<dbReference type="InterPro" id="IPR001989">
    <property type="entry name" value="Radical_activat_CS"/>
</dbReference>
<evidence type="ECO:0000256" key="8">
    <source>
        <dbReference type="ARBA" id="ARBA00023014"/>
    </source>
</evidence>
<keyword evidence="13" id="KW-1185">Reference proteome</keyword>
<reference evidence="12 13" key="1">
    <citation type="journal article" date="2019" name="Int. J. Syst. Evol. Microbiol.">
        <title>Clostridium fermenticellae sp. nov., isolated from the mud in a fermentation cellar for the production of the Chinese liquor, baijiu.</title>
        <authorList>
            <person name="Xu P.X."/>
            <person name="Chai L.J."/>
            <person name="Qiu T."/>
            <person name="Zhang X.J."/>
            <person name="Lu Z.M."/>
            <person name="Xiao C."/>
            <person name="Wang S.T."/>
            <person name="Shen C.H."/>
            <person name="Shi J.S."/>
            <person name="Xu Z.H."/>
        </authorList>
    </citation>
    <scope>NUCLEOTIDE SEQUENCE [LARGE SCALE GENOMIC DNA]</scope>
    <source>
        <strain evidence="12 13">JN500901</strain>
    </source>
</reference>
<dbReference type="RefSeq" id="WP_119974235.1">
    <property type="nucleotide sequence ID" value="NZ_CP032416.1"/>
</dbReference>
<feature type="domain" description="4Fe-4S ferredoxin-type" evidence="10">
    <location>
        <begin position="70"/>
        <end position="98"/>
    </location>
</feature>
<dbReference type="Gene3D" id="3.30.70.20">
    <property type="match status" value="1"/>
</dbReference>
<comment type="cofactor">
    <cofactor evidence="1">
        <name>[4Fe-4S] cluster</name>
        <dbReference type="ChEBI" id="CHEBI:49883"/>
    </cofactor>
</comment>
<dbReference type="PROSITE" id="PS51918">
    <property type="entry name" value="RADICAL_SAM"/>
    <property type="match status" value="1"/>
</dbReference>
<dbReference type="PROSITE" id="PS51379">
    <property type="entry name" value="4FE4S_FER_2"/>
    <property type="match status" value="2"/>
</dbReference>
<comment type="catalytic activity">
    <reaction evidence="9">
        <text>glycyl-[protein] + reduced [flavodoxin] + S-adenosyl-L-methionine = glycin-2-yl radical-[protein] + semiquinone [flavodoxin] + 5'-deoxyadenosine + L-methionine + H(+)</text>
        <dbReference type="Rhea" id="RHEA:61976"/>
        <dbReference type="Rhea" id="RHEA-COMP:10622"/>
        <dbReference type="Rhea" id="RHEA-COMP:14480"/>
        <dbReference type="Rhea" id="RHEA-COMP:15993"/>
        <dbReference type="Rhea" id="RHEA-COMP:15994"/>
        <dbReference type="ChEBI" id="CHEBI:15378"/>
        <dbReference type="ChEBI" id="CHEBI:17319"/>
        <dbReference type="ChEBI" id="CHEBI:29947"/>
        <dbReference type="ChEBI" id="CHEBI:32722"/>
        <dbReference type="ChEBI" id="CHEBI:57618"/>
        <dbReference type="ChEBI" id="CHEBI:57844"/>
        <dbReference type="ChEBI" id="CHEBI:59789"/>
        <dbReference type="ChEBI" id="CHEBI:140311"/>
    </reaction>
</comment>
<keyword evidence="3" id="KW-0004">4Fe-4S</keyword>
<dbReference type="InterPro" id="IPR006638">
    <property type="entry name" value="Elp3/MiaA/NifB-like_rSAM"/>
</dbReference>
<name>A0A386H738_9CLOT</name>
<dbReference type="SUPFAM" id="SSF102114">
    <property type="entry name" value="Radical SAM enzymes"/>
    <property type="match status" value="1"/>
</dbReference>
<dbReference type="PIRSF" id="PIRSF000371">
    <property type="entry name" value="PFL_act_enz"/>
    <property type="match status" value="1"/>
</dbReference>
<keyword evidence="5" id="KW-0479">Metal-binding</keyword>
<dbReference type="InterPro" id="IPR007197">
    <property type="entry name" value="rSAM"/>
</dbReference>
<evidence type="ECO:0000256" key="4">
    <source>
        <dbReference type="ARBA" id="ARBA00022691"/>
    </source>
</evidence>
<protein>
    <submittedName>
        <fullName evidence="12">Glycyl-radical enzyme activating protein</fullName>
    </submittedName>
</protein>
<accession>A0A386H738</accession>
<dbReference type="GO" id="GO:0051539">
    <property type="term" value="F:4 iron, 4 sulfur cluster binding"/>
    <property type="evidence" value="ECO:0007669"/>
    <property type="project" value="UniProtKB-KW"/>
</dbReference>
<dbReference type="GO" id="GO:0043364">
    <property type="term" value="F:glycyl-radical enzyme activating activity"/>
    <property type="evidence" value="ECO:0007669"/>
    <property type="project" value="InterPro"/>
</dbReference>
<dbReference type="AlphaFoldDB" id="A0A386H738"/>
<evidence type="ECO:0000256" key="5">
    <source>
        <dbReference type="ARBA" id="ARBA00022723"/>
    </source>
</evidence>
<dbReference type="Pfam" id="PF04055">
    <property type="entry name" value="Radical_SAM"/>
    <property type="match status" value="1"/>
</dbReference>
<dbReference type="Gene3D" id="3.80.30.10">
    <property type="entry name" value="pyruvate-formate lyase- activating enzyme"/>
    <property type="match status" value="1"/>
</dbReference>
<dbReference type="Proteomes" id="UP000266301">
    <property type="component" value="Chromosome"/>
</dbReference>
<dbReference type="SFLD" id="SFLDS00029">
    <property type="entry name" value="Radical_SAM"/>
    <property type="match status" value="1"/>
</dbReference>
<evidence type="ECO:0000256" key="9">
    <source>
        <dbReference type="ARBA" id="ARBA00047365"/>
    </source>
</evidence>
<dbReference type="InterPro" id="IPR017900">
    <property type="entry name" value="4Fe4S_Fe_S_CS"/>
</dbReference>
<keyword evidence="7" id="KW-0408">Iron</keyword>
<dbReference type="InterPro" id="IPR017896">
    <property type="entry name" value="4Fe4S_Fe-S-bd"/>
</dbReference>
<organism evidence="12 13">
    <name type="scientific">Clostridium fermenticellae</name>
    <dbReference type="NCBI Taxonomy" id="2068654"/>
    <lineage>
        <taxon>Bacteria</taxon>
        <taxon>Bacillati</taxon>
        <taxon>Bacillota</taxon>
        <taxon>Clostridia</taxon>
        <taxon>Eubacteriales</taxon>
        <taxon>Clostridiaceae</taxon>
        <taxon>Clostridium</taxon>
    </lineage>
</organism>
<proteinExistence type="inferred from homology"/>
<evidence type="ECO:0000256" key="1">
    <source>
        <dbReference type="ARBA" id="ARBA00001966"/>
    </source>
</evidence>
<dbReference type="KEGG" id="cfer:D4Z93_05155"/>
<dbReference type="SFLD" id="SFLDG01118">
    <property type="entry name" value="activating_enzymes__group_2"/>
    <property type="match status" value="1"/>
</dbReference>
<dbReference type="PROSITE" id="PS00198">
    <property type="entry name" value="4FE4S_FER_1"/>
    <property type="match status" value="1"/>
</dbReference>
<dbReference type="PROSITE" id="PS01087">
    <property type="entry name" value="RADICAL_ACTIVATING"/>
    <property type="match status" value="1"/>
</dbReference>
<evidence type="ECO:0000259" key="11">
    <source>
        <dbReference type="PROSITE" id="PS51918"/>
    </source>
</evidence>
<dbReference type="NCBIfam" id="NF043069">
    <property type="entry name" value="T4HPD_activ_SAM"/>
    <property type="match status" value="1"/>
</dbReference>
<dbReference type="EMBL" id="CP032416">
    <property type="protein sequence ID" value="AYD41424.1"/>
    <property type="molecule type" value="Genomic_DNA"/>
</dbReference>
<feature type="domain" description="4Fe-4S ferredoxin-type" evidence="10">
    <location>
        <begin position="40"/>
        <end position="69"/>
    </location>
</feature>
<evidence type="ECO:0000256" key="6">
    <source>
        <dbReference type="ARBA" id="ARBA00023002"/>
    </source>
</evidence>
<dbReference type="NCBIfam" id="TIGR02494">
    <property type="entry name" value="PFLE_PFLC"/>
    <property type="match status" value="1"/>
</dbReference>